<evidence type="ECO:0000256" key="1">
    <source>
        <dbReference type="SAM" id="MobiDB-lite"/>
    </source>
</evidence>
<proteinExistence type="predicted"/>
<evidence type="ECO:0000313" key="2">
    <source>
        <dbReference type="EMBL" id="VFU26559.1"/>
    </source>
</evidence>
<feature type="compositionally biased region" description="Polar residues" evidence="1">
    <location>
        <begin position="54"/>
        <end position="68"/>
    </location>
</feature>
<feature type="region of interest" description="Disordered" evidence="1">
    <location>
        <begin position="31"/>
        <end position="68"/>
    </location>
</feature>
<protein>
    <submittedName>
        <fullName evidence="2">Uncharacterized protein</fullName>
    </submittedName>
</protein>
<sequence>MAEGEPLALTYIPEVILKKRKHKEESIALTRKNQLELGQHGGKKKKVDDIKRPNSLSGSLGTSKKNSIQNKEHLIQTEIDKNLSWSLLKPPRGIRMLQKVEHMLHTGRMLKSSLIYCAKYSLNLAEEWFDII</sequence>
<organism evidence="2">
    <name type="scientific">Salix viminalis</name>
    <name type="common">Common osier</name>
    <name type="synonym">Basket willow</name>
    <dbReference type="NCBI Taxonomy" id="40686"/>
    <lineage>
        <taxon>Eukaryota</taxon>
        <taxon>Viridiplantae</taxon>
        <taxon>Streptophyta</taxon>
        <taxon>Embryophyta</taxon>
        <taxon>Tracheophyta</taxon>
        <taxon>Spermatophyta</taxon>
        <taxon>Magnoliopsida</taxon>
        <taxon>eudicotyledons</taxon>
        <taxon>Gunneridae</taxon>
        <taxon>Pentapetalae</taxon>
        <taxon>rosids</taxon>
        <taxon>fabids</taxon>
        <taxon>Malpighiales</taxon>
        <taxon>Salicaceae</taxon>
        <taxon>Saliceae</taxon>
        <taxon>Salix</taxon>
    </lineage>
</organism>
<dbReference type="AlphaFoldDB" id="A0A6N2KFT5"/>
<reference evidence="2" key="1">
    <citation type="submission" date="2019-03" db="EMBL/GenBank/DDBJ databases">
        <authorList>
            <person name="Mank J."/>
            <person name="Almeida P."/>
        </authorList>
    </citation>
    <scope>NUCLEOTIDE SEQUENCE</scope>
    <source>
        <strain evidence="2">78183</strain>
    </source>
</reference>
<dbReference type="EMBL" id="CAADRP010000319">
    <property type="protein sequence ID" value="VFU26559.1"/>
    <property type="molecule type" value="Genomic_DNA"/>
</dbReference>
<gene>
    <name evidence="2" type="ORF">SVIM_LOCUS71772</name>
</gene>
<name>A0A6N2KFT5_SALVM</name>
<accession>A0A6N2KFT5</accession>